<evidence type="ECO:0000256" key="1">
    <source>
        <dbReference type="ARBA" id="ARBA00022723"/>
    </source>
</evidence>
<dbReference type="InterPro" id="IPR022845">
    <property type="entry name" value="Ribosomal_eS31_arc"/>
</dbReference>
<accession>A0A8T3YJM6</accession>
<evidence type="ECO:0000256" key="4">
    <source>
        <dbReference type="ARBA" id="ARBA00022980"/>
    </source>
</evidence>
<dbReference type="GO" id="GO:0008270">
    <property type="term" value="F:zinc ion binding"/>
    <property type="evidence" value="ECO:0007669"/>
    <property type="project" value="UniProtKB-UniRule"/>
</dbReference>
<feature type="region of interest" description="Disordered" evidence="7">
    <location>
        <begin position="1"/>
        <end position="21"/>
    </location>
</feature>
<gene>
    <name evidence="6" type="primary">rps27ae</name>
    <name evidence="9" type="ORF">HY544_04485</name>
</gene>
<comment type="similarity">
    <text evidence="6">Belongs to the eukaryotic ribosomal protein eS31 family.</text>
</comment>
<evidence type="ECO:0000256" key="5">
    <source>
        <dbReference type="ARBA" id="ARBA00023274"/>
    </source>
</evidence>
<evidence type="ECO:0000256" key="2">
    <source>
        <dbReference type="ARBA" id="ARBA00022771"/>
    </source>
</evidence>
<comment type="subunit">
    <text evidence="6">Part of the 30S ribosomal subunit.</text>
</comment>
<dbReference type="Pfam" id="PF01599">
    <property type="entry name" value="Ribosomal_S27"/>
    <property type="match status" value="1"/>
</dbReference>
<dbReference type="NCBIfam" id="NF001669">
    <property type="entry name" value="PRK00432.1"/>
    <property type="match status" value="1"/>
</dbReference>
<keyword evidence="5 6" id="KW-0687">Ribonucleoprotein</keyword>
<feature type="compositionally biased region" description="Basic and acidic residues" evidence="7">
    <location>
        <begin position="1"/>
        <end position="18"/>
    </location>
</feature>
<evidence type="ECO:0000256" key="3">
    <source>
        <dbReference type="ARBA" id="ARBA00022833"/>
    </source>
</evidence>
<name>A0A8T3YJM6_9ARCH</name>
<feature type="binding site" evidence="6">
    <location>
        <position position="57"/>
    </location>
    <ligand>
        <name>Zn(2+)</name>
        <dbReference type="ChEBI" id="CHEBI:29105"/>
    </ligand>
</feature>
<reference evidence="9" key="1">
    <citation type="submission" date="2020-07" db="EMBL/GenBank/DDBJ databases">
        <title>Huge and variable diversity of episymbiotic CPR bacteria and DPANN archaea in groundwater ecosystems.</title>
        <authorList>
            <person name="He C.Y."/>
            <person name="Keren R."/>
            <person name="Whittaker M."/>
            <person name="Farag I.F."/>
            <person name="Doudna J."/>
            <person name="Cate J.H.D."/>
            <person name="Banfield J.F."/>
        </authorList>
    </citation>
    <scope>NUCLEOTIDE SEQUENCE</scope>
    <source>
        <strain evidence="9">NC_groundwater_1296_Ag_S-0.2um_52_80</strain>
    </source>
</reference>
<dbReference type="InterPro" id="IPR002906">
    <property type="entry name" value="Ribosomal_eS31"/>
</dbReference>
<comment type="caution">
    <text evidence="6">Lacks conserved residue(s) required for the propagation of feature annotation.</text>
</comment>
<feature type="binding site" evidence="6">
    <location>
        <position position="60"/>
    </location>
    <ligand>
        <name>Zn(2+)</name>
        <dbReference type="ChEBI" id="CHEBI:29105"/>
    </ligand>
</feature>
<dbReference type="SUPFAM" id="SSF57829">
    <property type="entry name" value="Zn-binding ribosomal proteins"/>
    <property type="match status" value="1"/>
</dbReference>
<dbReference type="Gene3D" id="6.20.50.150">
    <property type="match status" value="1"/>
</dbReference>
<evidence type="ECO:0000256" key="6">
    <source>
        <dbReference type="HAMAP-Rule" id="MF_00777"/>
    </source>
</evidence>
<dbReference type="Proteomes" id="UP000732298">
    <property type="component" value="Unassembled WGS sequence"/>
</dbReference>
<feature type="binding site" evidence="6">
    <location>
        <position position="42"/>
    </location>
    <ligand>
        <name>Zn(2+)</name>
        <dbReference type="ChEBI" id="CHEBI:29105"/>
    </ligand>
</feature>
<dbReference type="SMART" id="SM01402">
    <property type="entry name" value="Ribosomal_S27"/>
    <property type="match status" value="1"/>
</dbReference>
<keyword evidence="4 6" id="KW-0689">Ribosomal protein</keyword>
<evidence type="ECO:0000256" key="7">
    <source>
        <dbReference type="SAM" id="MobiDB-lite"/>
    </source>
</evidence>
<keyword evidence="2 6" id="KW-0863">Zinc-finger</keyword>
<feature type="binding site" evidence="6">
    <location>
        <position position="39"/>
    </location>
    <ligand>
        <name>Zn(2+)</name>
        <dbReference type="ChEBI" id="CHEBI:29105"/>
    </ligand>
</feature>
<keyword evidence="1 6" id="KW-0479">Metal-binding</keyword>
<dbReference type="GO" id="GO:1990904">
    <property type="term" value="C:ribonucleoprotein complex"/>
    <property type="evidence" value="ECO:0007669"/>
    <property type="project" value="UniProtKB-KW"/>
</dbReference>
<dbReference type="HAMAP" id="MF_00777">
    <property type="entry name" value="Ribosomal_eS31"/>
    <property type="match status" value="1"/>
</dbReference>
<comment type="caution">
    <text evidence="9">The sequence shown here is derived from an EMBL/GenBank/DDBJ whole genome shotgun (WGS) entry which is preliminary data.</text>
</comment>
<proteinExistence type="inferred from homology"/>
<protein>
    <recommendedName>
        <fullName evidence="6">Small ribosomal subunit protein eS31</fullName>
    </recommendedName>
</protein>
<dbReference type="InterPro" id="IPR011332">
    <property type="entry name" value="Ribosomal_zn-bd"/>
</dbReference>
<organism evidence="9 10">
    <name type="scientific">Candidatus Iainarchaeum sp</name>
    <dbReference type="NCBI Taxonomy" id="3101447"/>
    <lineage>
        <taxon>Archaea</taxon>
        <taxon>Candidatus Iainarchaeota</taxon>
        <taxon>Candidatus Iainarchaeia</taxon>
        <taxon>Candidatus Iainarchaeales</taxon>
        <taxon>Candidatus Iainarchaeaceae</taxon>
        <taxon>Candidatus Iainarchaeum</taxon>
    </lineage>
</organism>
<dbReference type="AlphaFoldDB" id="A0A8T3YJM6"/>
<dbReference type="InterPro" id="IPR038582">
    <property type="entry name" value="Ribosomal_eS31_euk-type_sf"/>
</dbReference>
<feature type="domain" description="Small ribosomal subunit protein eS31" evidence="8">
    <location>
        <begin position="22"/>
        <end position="63"/>
    </location>
</feature>
<sequence>MAEKTGAKPGAAKKEKALKSRKGTYYKAEGQKIIRKKSCPKCGPGVFMAQHEKRTHCGRCGYTEFK</sequence>
<keyword evidence="3 6" id="KW-0862">Zinc</keyword>
<dbReference type="GO" id="GO:0006412">
    <property type="term" value="P:translation"/>
    <property type="evidence" value="ECO:0007669"/>
    <property type="project" value="UniProtKB-UniRule"/>
</dbReference>
<evidence type="ECO:0000313" key="9">
    <source>
        <dbReference type="EMBL" id="MBI4210734.1"/>
    </source>
</evidence>
<evidence type="ECO:0000313" key="10">
    <source>
        <dbReference type="Proteomes" id="UP000732298"/>
    </source>
</evidence>
<comment type="cofactor">
    <cofactor evidence="6">
        <name>Zn(2+)</name>
        <dbReference type="ChEBI" id="CHEBI:29105"/>
    </cofactor>
    <text evidence="6">Binds 1 zinc ion per subunit.</text>
</comment>
<dbReference type="EMBL" id="JACQPB010000041">
    <property type="protein sequence ID" value="MBI4210734.1"/>
    <property type="molecule type" value="Genomic_DNA"/>
</dbReference>
<dbReference type="GO" id="GO:0005840">
    <property type="term" value="C:ribosome"/>
    <property type="evidence" value="ECO:0007669"/>
    <property type="project" value="UniProtKB-KW"/>
</dbReference>
<evidence type="ECO:0000259" key="8">
    <source>
        <dbReference type="SMART" id="SM01402"/>
    </source>
</evidence>
<dbReference type="GO" id="GO:0003735">
    <property type="term" value="F:structural constituent of ribosome"/>
    <property type="evidence" value="ECO:0007669"/>
    <property type="project" value="InterPro"/>
</dbReference>